<dbReference type="PANTHER" id="PTHR42749">
    <property type="entry name" value="CELL SHAPE-DETERMINING PROTEIN MREB"/>
    <property type="match status" value="1"/>
</dbReference>
<sequence length="376" mass="39706">MVATSAIAPYAGGGVRVKGMRVVPGVVLGKRRKERTHDAQAPFRTMSLLGRDLAVDLGAARTRIYAKGKGIVLDEPSAVLLDGRTGKVIAYGAEAVDDARGQTRWPVSGGLPADVELARVLIRHLMRKVHRLRFARPRLVMALPGDSTPIDRAALHDMAYEAEARNVVLVPHALAAALGAGVAAGEHAGQMVIDIGRDATRVAVVSGDAVVAHGSVPYGGQAMNRAIARLVENEHGLALGESEAEAAKMRASAEREPLDGQVVPVRARDRDTGGEHVVPLPVRRLCEAAAQPVEPIARVAVETVERCPAELAADLGERGVVLVGGGALLPGLGRRLREHLRMPVRTADRPLDSMALGLGRCLDRLGLIGRLRGGRA</sequence>
<evidence type="ECO:0000256" key="6">
    <source>
        <dbReference type="ARBA" id="ARBA00023458"/>
    </source>
</evidence>
<dbReference type="InterPro" id="IPR004753">
    <property type="entry name" value="MreB"/>
</dbReference>
<keyword evidence="5" id="KW-0133">Cell shape</keyword>
<evidence type="ECO:0000313" key="7">
    <source>
        <dbReference type="EMBL" id="TDD42858.1"/>
    </source>
</evidence>
<dbReference type="Pfam" id="PF06723">
    <property type="entry name" value="MreB_Mbl"/>
    <property type="match status" value="1"/>
</dbReference>
<keyword evidence="2" id="KW-0963">Cytoplasm</keyword>
<dbReference type="OrthoDB" id="3531442at2"/>
<comment type="subcellular location">
    <subcellularLocation>
        <location evidence="1">Cytoplasm</location>
    </subcellularLocation>
</comment>
<dbReference type="InterPro" id="IPR043129">
    <property type="entry name" value="ATPase_NBD"/>
</dbReference>
<gene>
    <name evidence="7" type="ORF">E1286_29860</name>
</gene>
<name>A0A4R4YDP9_9ACTN</name>
<dbReference type="PRINTS" id="PR01652">
    <property type="entry name" value="SHAPEPROTEIN"/>
</dbReference>
<proteinExistence type="inferred from homology"/>
<comment type="similarity">
    <text evidence="6">Belongs to the FtsA/MreB family.</text>
</comment>
<evidence type="ECO:0000256" key="2">
    <source>
        <dbReference type="ARBA" id="ARBA00022490"/>
    </source>
</evidence>
<reference evidence="7 8" key="1">
    <citation type="submission" date="2019-03" db="EMBL/GenBank/DDBJ databases">
        <title>Draft genome sequences of novel Actinobacteria.</title>
        <authorList>
            <person name="Sahin N."/>
            <person name="Ay H."/>
            <person name="Saygin H."/>
        </authorList>
    </citation>
    <scope>NUCLEOTIDE SEQUENCE [LARGE SCALE GENOMIC DNA]</scope>
    <source>
        <strain evidence="7 8">CH32</strain>
    </source>
</reference>
<dbReference type="InterPro" id="IPR056546">
    <property type="entry name" value="MreB_MamK-like"/>
</dbReference>
<evidence type="ECO:0000256" key="3">
    <source>
        <dbReference type="ARBA" id="ARBA00022741"/>
    </source>
</evidence>
<keyword evidence="4" id="KW-0067">ATP-binding</keyword>
<dbReference type="EMBL" id="SMKQ01000120">
    <property type="protein sequence ID" value="TDD42858.1"/>
    <property type="molecule type" value="Genomic_DNA"/>
</dbReference>
<dbReference type="InterPro" id="IPR004000">
    <property type="entry name" value="Actin"/>
</dbReference>
<dbReference type="GO" id="GO:0008360">
    <property type="term" value="P:regulation of cell shape"/>
    <property type="evidence" value="ECO:0007669"/>
    <property type="project" value="UniProtKB-KW"/>
</dbReference>
<dbReference type="SUPFAM" id="SSF53067">
    <property type="entry name" value="Actin-like ATPase domain"/>
    <property type="match status" value="2"/>
</dbReference>
<dbReference type="GO" id="GO:0005737">
    <property type="term" value="C:cytoplasm"/>
    <property type="evidence" value="ECO:0007669"/>
    <property type="project" value="UniProtKB-SubCell"/>
</dbReference>
<dbReference type="GO" id="GO:0005524">
    <property type="term" value="F:ATP binding"/>
    <property type="evidence" value="ECO:0007669"/>
    <property type="project" value="UniProtKB-KW"/>
</dbReference>
<keyword evidence="8" id="KW-1185">Reference proteome</keyword>
<dbReference type="PANTHER" id="PTHR42749:SF1">
    <property type="entry name" value="CELL SHAPE-DETERMINING PROTEIN MREB"/>
    <property type="match status" value="1"/>
</dbReference>
<evidence type="ECO:0000313" key="8">
    <source>
        <dbReference type="Proteomes" id="UP000295302"/>
    </source>
</evidence>
<dbReference type="Proteomes" id="UP000295302">
    <property type="component" value="Unassembled WGS sequence"/>
</dbReference>
<dbReference type="Gene3D" id="3.30.420.40">
    <property type="match status" value="2"/>
</dbReference>
<comment type="caution">
    <text evidence="7">The sequence shown here is derived from an EMBL/GenBank/DDBJ whole genome shotgun (WGS) entry which is preliminary data.</text>
</comment>
<protein>
    <submittedName>
        <fullName evidence="7">Rod shape-determining protein</fullName>
    </submittedName>
</protein>
<dbReference type="GO" id="GO:0000902">
    <property type="term" value="P:cell morphogenesis"/>
    <property type="evidence" value="ECO:0007669"/>
    <property type="project" value="InterPro"/>
</dbReference>
<keyword evidence="3" id="KW-0547">Nucleotide-binding</keyword>
<dbReference type="AlphaFoldDB" id="A0A4R4YDP9"/>
<evidence type="ECO:0000256" key="1">
    <source>
        <dbReference type="ARBA" id="ARBA00004496"/>
    </source>
</evidence>
<dbReference type="SMART" id="SM00268">
    <property type="entry name" value="ACTIN"/>
    <property type="match status" value="1"/>
</dbReference>
<organism evidence="7 8">
    <name type="scientific">Nonomuraea terrae</name>
    <dbReference type="NCBI Taxonomy" id="2530383"/>
    <lineage>
        <taxon>Bacteria</taxon>
        <taxon>Bacillati</taxon>
        <taxon>Actinomycetota</taxon>
        <taxon>Actinomycetes</taxon>
        <taxon>Streptosporangiales</taxon>
        <taxon>Streptosporangiaceae</taxon>
        <taxon>Nonomuraea</taxon>
    </lineage>
</organism>
<evidence type="ECO:0000256" key="5">
    <source>
        <dbReference type="ARBA" id="ARBA00022960"/>
    </source>
</evidence>
<accession>A0A4R4YDP9</accession>
<evidence type="ECO:0000256" key="4">
    <source>
        <dbReference type="ARBA" id="ARBA00022840"/>
    </source>
</evidence>